<dbReference type="PANTHER" id="PTHR33048:SF110">
    <property type="entry name" value="UBID FAMILY DECARBOXYLASE"/>
    <property type="match status" value="1"/>
</dbReference>
<feature type="region of interest" description="Disordered" evidence="6">
    <location>
        <begin position="342"/>
        <end position="362"/>
    </location>
</feature>
<sequence length="362" mass="41689">MYMPKSARVECWYTIRKRNFIRDVPVEDMLMAVTVIVYTTAIVALYLYFETASSFDFSIITPEEEPIIGRQLGILNILGETAIQTTLWGNKCCLLLLYKRLTYVTPLSYFLGYPSRLFRVKENSKIYSLLGHQYRVWVMVATYTGLSYVAVICLSHKTVRILSEERNYQHFTYFKECLTWFNYNILQMTMNLSTDLVLLLIPVTLISRLNMKIGKKLLLICLFSMGVFIMLSAILLKVAVFTNTVDPVWLIWCIREISTAMLVGNLVLCMPIFKAWWRFLFRSSNTLNNDSLASGNVARKRFTRDSQSGGGGTTTTSESGLSRWDSTKRTRRLTINQGRILDVESHEQQDEHNTMPASQQRG</sequence>
<reference evidence="9 10" key="1">
    <citation type="submission" date="2015-06" db="EMBL/GenBank/DDBJ databases">
        <title>Survival trade-offs in plant roots during colonization by closely related pathogenic and mutualistic fungi.</title>
        <authorList>
            <person name="Hacquard S."/>
            <person name="Kracher B."/>
            <person name="Hiruma K."/>
            <person name="Weinman A."/>
            <person name="Muench P."/>
            <person name="Garrido Oter R."/>
            <person name="Ver Loren van Themaat E."/>
            <person name="Dallerey J.-F."/>
            <person name="Damm U."/>
            <person name="Henrissat B."/>
            <person name="Lespinet O."/>
            <person name="Thon M."/>
            <person name="Kemen E."/>
            <person name="McHardy A.C."/>
            <person name="Schulze-Lefert P."/>
            <person name="O'Connell R.J."/>
        </authorList>
    </citation>
    <scope>NUCLEOTIDE SEQUENCE [LARGE SCALE GENOMIC DNA]</scope>
    <source>
        <strain evidence="9 10">0861</strain>
    </source>
</reference>
<dbReference type="EMBL" id="LFIV01000001">
    <property type="protein sequence ID" value="KZL78783.1"/>
    <property type="molecule type" value="Genomic_DNA"/>
</dbReference>
<dbReference type="AlphaFoldDB" id="A0A166ZE14"/>
<evidence type="ECO:0000259" key="8">
    <source>
        <dbReference type="Pfam" id="PF20684"/>
    </source>
</evidence>
<feature type="region of interest" description="Disordered" evidence="6">
    <location>
        <begin position="303"/>
        <end position="326"/>
    </location>
</feature>
<feature type="transmembrane region" description="Helical" evidence="7">
    <location>
        <begin position="248"/>
        <end position="273"/>
    </location>
</feature>
<keyword evidence="4 7" id="KW-0472">Membrane</keyword>
<feature type="transmembrane region" description="Helical" evidence="7">
    <location>
        <begin position="217"/>
        <end position="236"/>
    </location>
</feature>
<evidence type="ECO:0000256" key="1">
    <source>
        <dbReference type="ARBA" id="ARBA00004141"/>
    </source>
</evidence>
<dbReference type="PANTHER" id="PTHR33048">
    <property type="entry name" value="PTH11-LIKE INTEGRAL MEMBRANE PROTEIN (AFU_ORTHOLOGUE AFUA_5G11245)"/>
    <property type="match status" value="1"/>
</dbReference>
<comment type="subcellular location">
    <subcellularLocation>
        <location evidence="1">Membrane</location>
        <topology evidence="1">Multi-pass membrane protein</topology>
    </subcellularLocation>
</comment>
<proteinExistence type="inferred from homology"/>
<evidence type="ECO:0000256" key="7">
    <source>
        <dbReference type="SAM" id="Phobius"/>
    </source>
</evidence>
<evidence type="ECO:0000313" key="10">
    <source>
        <dbReference type="Proteomes" id="UP000076552"/>
    </source>
</evidence>
<keyword evidence="3 7" id="KW-1133">Transmembrane helix</keyword>
<dbReference type="Pfam" id="PF20684">
    <property type="entry name" value="Fung_rhodopsin"/>
    <property type="match status" value="1"/>
</dbReference>
<evidence type="ECO:0000313" key="9">
    <source>
        <dbReference type="EMBL" id="KZL78783.1"/>
    </source>
</evidence>
<feature type="transmembrane region" description="Helical" evidence="7">
    <location>
        <begin position="134"/>
        <end position="157"/>
    </location>
</feature>
<comment type="similarity">
    <text evidence="5">Belongs to the SAT4 family.</text>
</comment>
<feature type="compositionally biased region" description="Basic and acidic residues" evidence="6">
    <location>
        <begin position="342"/>
        <end position="353"/>
    </location>
</feature>
<feature type="transmembrane region" description="Helical" evidence="7">
    <location>
        <begin position="29"/>
        <end position="49"/>
    </location>
</feature>
<dbReference type="STRING" id="708197.A0A166ZE14"/>
<evidence type="ECO:0000256" key="4">
    <source>
        <dbReference type="ARBA" id="ARBA00023136"/>
    </source>
</evidence>
<evidence type="ECO:0000256" key="2">
    <source>
        <dbReference type="ARBA" id="ARBA00022692"/>
    </source>
</evidence>
<evidence type="ECO:0000256" key="5">
    <source>
        <dbReference type="ARBA" id="ARBA00038359"/>
    </source>
</evidence>
<organism evidence="9 10">
    <name type="scientific">Colletotrichum tofieldiae</name>
    <dbReference type="NCBI Taxonomy" id="708197"/>
    <lineage>
        <taxon>Eukaryota</taxon>
        <taxon>Fungi</taxon>
        <taxon>Dikarya</taxon>
        <taxon>Ascomycota</taxon>
        <taxon>Pezizomycotina</taxon>
        <taxon>Sordariomycetes</taxon>
        <taxon>Hypocreomycetidae</taxon>
        <taxon>Glomerellales</taxon>
        <taxon>Glomerellaceae</taxon>
        <taxon>Colletotrichum</taxon>
        <taxon>Colletotrichum spaethianum species complex</taxon>
    </lineage>
</organism>
<feature type="domain" description="Rhodopsin" evidence="8">
    <location>
        <begin position="166"/>
        <end position="273"/>
    </location>
</feature>
<keyword evidence="2 7" id="KW-0812">Transmembrane</keyword>
<evidence type="ECO:0000256" key="6">
    <source>
        <dbReference type="SAM" id="MobiDB-lite"/>
    </source>
</evidence>
<comment type="caution">
    <text evidence="9">The sequence shown here is derived from an EMBL/GenBank/DDBJ whole genome shotgun (WGS) entry which is preliminary data.</text>
</comment>
<dbReference type="GO" id="GO:0016020">
    <property type="term" value="C:membrane"/>
    <property type="evidence" value="ECO:0007669"/>
    <property type="project" value="UniProtKB-SubCell"/>
</dbReference>
<dbReference type="InterPro" id="IPR049326">
    <property type="entry name" value="Rhodopsin_dom_fungi"/>
</dbReference>
<protein>
    <submittedName>
        <fullName evidence="9">UbiD family decarboxylase</fullName>
    </submittedName>
</protein>
<dbReference type="Proteomes" id="UP000076552">
    <property type="component" value="Unassembled WGS sequence"/>
</dbReference>
<dbReference type="InterPro" id="IPR052337">
    <property type="entry name" value="SAT4-like"/>
</dbReference>
<accession>A0A166ZE14</accession>
<name>A0A166ZE14_9PEZI</name>
<gene>
    <name evidence="9" type="ORF">CT0861_10568</name>
</gene>
<evidence type="ECO:0000256" key="3">
    <source>
        <dbReference type="ARBA" id="ARBA00022989"/>
    </source>
</evidence>
<keyword evidence="10" id="KW-1185">Reference proteome</keyword>